<feature type="domain" description="Ig-like" evidence="1">
    <location>
        <begin position="70"/>
        <end position="176"/>
    </location>
</feature>
<dbReference type="PROSITE" id="PS50835">
    <property type="entry name" value="IG_LIKE"/>
    <property type="match status" value="1"/>
</dbReference>
<dbReference type="Gene3D" id="2.60.40.10">
    <property type="entry name" value="Immunoglobulins"/>
    <property type="match status" value="1"/>
</dbReference>
<evidence type="ECO:0000259" key="1">
    <source>
        <dbReference type="PROSITE" id="PS50835"/>
    </source>
</evidence>
<dbReference type="AlphaFoldDB" id="A0ABD0JTZ7"/>
<gene>
    <name evidence="2" type="ORF">BaRGS_00030417</name>
</gene>
<dbReference type="InterPro" id="IPR013783">
    <property type="entry name" value="Ig-like_fold"/>
</dbReference>
<dbReference type="SUPFAM" id="SSF48726">
    <property type="entry name" value="Immunoglobulin"/>
    <property type="match status" value="1"/>
</dbReference>
<protein>
    <recommendedName>
        <fullName evidence="1">Ig-like domain-containing protein</fullName>
    </recommendedName>
</protein>
<dbReference type="InterPro" id="IPR003599">
    <property type="entry name" value="Ig_sub"/>
</dbReference>
<evidence type="ECO:0000313" key="2">
    <source>
        <dbReference type="EMBL" id="KAK7478343.1"/>
    </source>
</evidence>
<dbReference type="SMART" id="SM00409">
    <property type="entry name" value="IG"/>
    <property type="match status" value="1"/>
</dbReference>
<comment type="caution">
    <text evidence="2">The sequence shown here is derived from an EMBL/GenBank/DDBJ whole genome shotgun (WGS) entry which is preliminary data.</text>
</comment>
<dbReference type="Pfam" id="PF13927">
    <property type="entry name" value="Ig_3"/>
    <property type="match status" value="1"/>
</dbReference>
<dbReference type="EMBL" id="JACVVK020000328">
    <property type="protein sequence ID" value="KAK7478343.1"/>
    <property type="molecule type" value="Genomic_DNA"/>
</dbReference>
<feature type="non-terminal residue" evidence="2">
    <location>
        <position position="1"/>
    </location>
</feature>
<dbReference type="InterPro" id="IPR036179">
    <property type="entry name" value="Ig-like_dom_sf"/>
</dbReference>
<evidence type="ECO:0000313" key="3">
    <source>
        <dbReference type="Proteomes" id="UP001519460"/>
    </source>
</evidence>
<name>A0ABD0JTZ7_9CAEN</name>
<accession>A0ABD0JTZ7</accession>
<reference evidence="2 3" key="1">
    <citation type="journal article" date="2023" name="Sci. Data">
        <title>Genome assembly of the Korean intertidal mud-creeper Batillaria attramentaria.</title>
        <authorList>
            <person name="Patra A.K."/>
            <person name="Ho P.T."/>
            <person name="Jun S."/>
            <person name="Lee S.J."/>
            <person name="Kim Y."/>
            <person name="Won Y.J."/>
        </authorList>
    </citation>
    <scope>NUCLEOTIDE SEQUENCE [LARGE SCALE GENOMIC DNA]</scope>
    <source>
        <strain evidence="2">Wonlab-2016</strain>
    </source>
</reference>
<dbReference type="Proteomes" id="UP001519460">
    <property type="component" value="Unassembled WGS sequence"/>
</dbReference>
<sequence length="284" mass="31829">LQAAVTDLQRDKEEMIYHWGKTTTTTSVTKFARLQQRRILSTATWNIPLGEDNYDHFSHQVRQTPAKADPQYSHLDRADVKSFTINNTSGSLTVNERDNVIFTCSARGRPAPSVTLHSRTGAELERVVGNALSDEFDKKLLYTKLGVTAEDMGTYFCTADNNFTNPKRGRVQMNVRIAPRWTSASKRENPTELNDTSLNFTVLAYPVPNNFTFTFYGNKLTSTLSSVPSGTFNVTSIVEDPSLPVVICSIKPLAVPHDRLGVYRVEVSNGLEGTYKYFFRVKTA</sequence>
<feature type="non-terminal residue" evidence="2">
    <location>
        <position position="284"/>
    </location>
</feature>
<dbReference type="InterPro" id="IPR007110">
    <property type="entry name" value="Ig-like_dom"/>
</dbReference>
<organism evidence="2 3">
    <name type="scientific">Batillaria attramentaria</name>
    <dbReference type="NCBI Taxonomy" id="370345"/>
    <lineage>
        <taxon>Eukaryota</taxon>
        <taxon>Metazoa</taxon>
        <taxon>Spiralia</taxon>
        <taxon>Lophotrochozoa</taxon>
        <taxon>Mollusca</taxon>
        <taxon>Gastropoda</taxon>
        <taxon>Caenogastropoda</taxon>
        <taxon>Sorbeoconcha</taxon>
        <taxon>Cerithioidea</taxon>
        <taxon>Batillariidae</taxon>
        <taxon>Batillaria</taxon>
    </lineage>
</organism>
<proteinExistence type="predicted"/>
<keyword evidence="3" id="KW-1185">Reference proteome</keyword>